<dbReference type="Gene3D" id="2.130.10.10">
    <property type="entry name" value="YVTN repeat-like/Quinoprotein amine dehydrogenase"/>
    <property type="match status" value="1"/>
</dbReference>
<evidence type="ECO:0000256" key="1">
    <source>
        <dbReference type="ARBA" id="ARBA00005564"/>
    </source>
</evidence>
<dbReference type="InterPro" id="IPR015943">
    <property type="entry name" value="WD40/YVTN_repeat-like_dom_sf"/>
</dbReference>
<dbReference type="SUPFAM" id="SSF75011">
    <property type="entry name" value="3-carboxy-cis,cis-mucoante lactonizing enzyme"/>
    <property type="match status" value="1"/>
</dbReference>
<proteinExistence type="inferred from homology"/>
<protein>
    <submittedName>
        <fullName evidence="2">Carboxy--muconate cyclase</fullName>
    </submittedName>
</protein>
<dbReference type="Pfam" id="PF10282">
    <property type="entry name" value="Lactonase"/>
    <property type="match status" value="1"/>
</dbReference>
<reference evidence="3" key="1">
    <citation type="submission" date="2017-03" db="EMBL/GenBank/DDBJ databases">
        <authorList>
            <person name="Sharma R."/>
            <person name="Thines M."/>
        </authorList>
    </citation>
    <scope>NUCLEOTIDE SEQUENCE [LARGE SCALE GENOMIC DNA]</scope>
</reference>
<dbReference type="EMBL" id="FWEW01003569">
    <property type="protein sequence ID" value="SLM39856.1"/>
    <property type="molecule type" value="Genomic_DNA"/>
</dbReference>
<dbReference type="InterPro" id="IPR019405">
    <property type="entry name" value="Lactonase_7-beta_prop"/>
</dbReference>
<dbReference type="Proteomes" id="UP000192927">
    <property type="component" value="Unassembled WGS sequence"/>
</dbReference>
<dbReference type="PANTHER" id="PTHR30344:SF4">
    <property type="entry name" value="CYCLASE, PUTATIVE (AFU_ORTHOLOGUE AFUA_6G11580)-RELATED"/>
    <property type="match status" value="1"/>
</dbReference>
<dbReference type="GO" id="GO:0017057">
    <property type="term" value="F:6-phosphogluconolactonase activity"/>
    <property type="evidence" value="ECO:0007669"/>
    <property type="project" value="TreeGrafter"/>
</dbReference>
<keyword evidence="3" id="KW-1185">Reference proteome</keyword>
<dbReference type="AlphaFoldDB" id="A0A1W5D9R3"/>
<comment type="similarity">
    <text evidence="1">Belongs to the cycloisomerase 2 family.</text>
</comment>
<dbReference type="InterPro" id="IPR050282">
    <property type="entry name" value="Cycloisomerase_2"/>
</dbReference>
<evidence type="ECO:0000313" key="3">
    <source>
        <dbReference type="Proteomes" id="UP000192927"/>
    </source>
</evidence>
<evidence type="ECO:0000313" key="2">
    <source>
        <dbReference type="EMBL" id="SLM39856.1"/>
    </source>
</evidence>
<dbReference type="PANTHER" id="PTHR30344">
    <property type="entry name" value="6-PHOSPHOGLUCONOLACTONASE-RELATED"/>
    <property type="match status" value="1"/>
</dbReference>
<name>A0A1W5D9R3_9LECA</name>
<dbReference type="FunFam" id="2.130.10.10:FF:000244">
    <property type="entry name" value="Carboxy-cis,cis-muconate cyclase"/>
    <property type="match status" value="1"/>
</dbReference>
<sequence>MLHHLIIGTWTPPGNIYTVAFDDETLSLTLLKKTAISHHEPISWMTFDHAKKNIYGASMKSFSSYNVANSTDIIHHASHPIGGDPSASSPDSNTRAIFLLAAKKAPHNVYGNPFYDHAGYGNVFSVNESGGMEANIQNYEYSPQSGIHGMVFDPTETYLYSADLKGNKIWTHKKDSRTGKLVLVNSLDAPSAEDHPRWLAIHPNGIYLYVLMEAGNRLAVYVIDEHRHTPVFTHITYPLIPPGLKTKSYRSDVVFLSHSGNYLFATSRANSFDLTGYMAAFRLGPAGNIERQLCLNPTPTSGGHSNAVSPCDWSDEWLALTDDQQGFVEIYRWHEEFLARVAHLDIPDPGFGMNAIWYD</sequence>
<organism evidence="2 3">
    <name type="scientific">Lasallia pustulata</name>
    <dbReference type="NCBI Taxonomy" id="136370"/>
    <lineage>
        <taxon>Eukaryota</taxon>
        <taxon>Fungi</taxon>
        <taxon>Dikarya</taxon>
        <taxon>Ascomycota</taxon>
        <taxon>Pezizomycotina</taxon>
        <taxon>Lecanoromycetes</taxon>
        <taxon>OSLEUM clade</taxon>
        <taxon>Umbilicariomycetidae</taxon>
        <taxon>Umbilicariales</taxon>
        <taxon>Umbilicariaceae</taxon>
        <taxon>Lasallia</taxon>
    </lineage>
</organism>
<accession>A0A1W5D9R3</accession>